<dbReference type="InterPro" id="IPR008753">
    <property type="entry name" value="Peptidase_M13_N"/>
</dbReference>
<gene>
    <name evidence="2" type="ORF">BGZ96_006557</name>
</gene>
<feature type="non-terminal residue" evidence="2">
    <location>
        <position position="1"/>
    </location>
</feature>
<accession>A0ABQ7JHB2</accession>
<evidence type="ECO:0000313" key="2">
    <source>
        <dbReference type="EMBL" id="KAG0269113.1"/>
    </source>
</evidence>
<evidence type="ECO:0000259" key="1">
    <source>
        <dbReference type="Pfam" id="PF05649"/>
    </source>
</evidence>
<dbReference type="InterPro" id="IPR042089">
    <property type="entry name" value="Peptidase_M13_dom_2"/>
</dbReference>
<dbReference type="SUPFAM" id="SSF55486">
    <property type="entry name" value="Metalloproteases ('zincins'), catalytic domain"/>
    <property type="match status" value="1"/>
</dbReference>
<feature type="non-terminal residue" evidence="2">
    <location>
        <position position="104"/>
    </location>
</feature>
<name>A0ABQ7JHB2_9FUNG</name>
<dbReference type="Proteomes" id="UP001194696">
    <property type="component" value="Unassembled WGS sequence"/>
</dbReference>
<dbReference type="Gene3D" id="1.10.1380.10">
    <property type="entry name" value="Neutral endopeptidase , domain2"/>
    <property type="match status" value="1"/>
</dbReference>
<comment type="caution">
    <text evidence="2">The sequence shown here is derived from an EMBL/GenBank/DDBJ whole genome shotgun (WGS) entry which is preliminary data.</text>
</comment>
<dbReference type="Pfam" id="PF05649">
    <property type="entry name" value="Peptidase_M13_N"/>
    <property type="match status" value="1"/>
</dbReference>
<keyword evidence="3" id="KW-1185">Reference proteome</keyword>
<dbReference type="EMBL" id="JAAAIM010003182">
    <property type="protein sequence ID" value="KAG0269113.1"/>
    <property type="molecule type" value="Genomic_DNA"/>
</dbReference>
<sequence length="104" mass="11045">GGFYDKTEIPAGESSVGIFESMEKNTNRLLRSIVDVSLGKAPKVAPGDGASQSNLKKLQDFFLSCMDETAILKAGRKPLADEVQKIMNTLPASSVTPADKTALS</sequence>
<organism evidence="2 3">
    <name type="scientific">Linnemannia gamsii</name>
    <dbReference type="NCBI Taxonomy" id="64522"/>
    <lineage>
        <taxon>Eukaryota</taxon>
        <taxon>Fungi</taxon>
        <taxon>Fungi incertae sedis</taxon>
        <taxon>Mucoromycota</taxon>
        <taxon>Mortierellomycotina</taxon>
        <taxon>Mortierellomycetes</taxon>
        <taxon>Mortierellales</taxon>
        <taxon>Mortierellaceae</taxon>
        <taxon>Linnemannia</taxon>
    </lineage>
</organism>
<proteinExistence type="predicted"/>
<reference evidence="2 3" key="1">
    <citation type="journal article" date="2020" name="Fungal Divers.">
        <title>Resolving the Mortierellaceae phylogeny through synthesis of multi-gene phylogenetics and phylogenomics.</title>
        <authorList>
            <person name="Vandepol N."/>
            <person name="Liber J."/>
            <person name="Desiro A."/>
            <person name="Na H."/>
            <person name="Kennedy M."/>
            <person name="Barry K."/>
            <person name="Grigoriev I.V."/>
            <person name="Miller A.N."/>
            <person name="O'Donnell K."/>
            <person name="Stajich J.E."/>
            <person name="Bonito G."/>
        </authorList>
    </citation>
    <scope>NUCLEOTIDE SEQUENCE [LARGE SCALE GENOMIC DNA]</scope>
    <source>
        <strain evidence="2 3">AD045</strain>
    </source>
</reference>
<feature type="domain" description="Peptidase M13 N-terminal" evidence="1">
    <location>
        <begin position="1"/>
        <end position="89"/>
    </location>
</feature>
<evidence type="ECO:0000313" key="3">
    <source>
        <dbReference type="Proteomes" id="UP001194696"/>
    </source>
</evidence>
<protein>
    <recommendedName>
        <fullName evidence="1">Peptidase M13 N-terminal domain-containing protein</fullName>
    </recommendedName>
</protein>